<evidence type="ECO:0000256" key="9">
    <source>
        <dbReference type="SAM" id="SignalP"/>
    </source>
</evidence>
<evidence type="ECO:0000256" key="7">
    <source>
        <dbReference type="ARBA" id="ARBA00023316"/>
    </source>
</evidence>
<dbReference type="GeneID" id="55994352"/>
<keyword evidence="5" id="KW-0119">Carbohydrate metabolism</keyword>
<dbReference type="Pfam" id="PF03639">
    <property type="entry name" value="Glyco_hydro_81"/>
    <property type="match status" value="1"/>
</dbReference>
<dbReference type="EC" id="3.2.1.39" evidence="3"/>
<dbReference type="KEGG" id="trg:TRUGW13939_06859"/>
<organism evidence="12 13">
    <name type="scientific">Talaromyces rugulosus</name>
    <name type="common">Penicillium rugulosum</name>
    <dbReference type="NCBI Taxonomy" id="121627"/>
    <lineage>
        <taxon>Eukaryota</taxon>
        <taxon>Fungi</taxon>
        <taxon>Dikarya</taxon>
        <taxon>Ascomycota</taxon>
        <taxon>Pezizomycotina</taxon>
        <taxon>Eurotiomycetes</taxon>
        <taxon>Eurotiomycetidae</taxon>
        <taxon>Eurotiales</taxon>
        <taxon>Trichocomaceae</taxon>
        <taxon>Talaromyces</taxon>
        <taxon>Talaromyces sect. Islandici</taxon>
    </lineage>
</organism>
<feature type="signal peptide" evidence="9">
    <location>
        <begin position="1"/>
        <end position="17"/>
    </location>
</feature>
<gene>
    <name evidence="12" type="ORF">TRUGW13939_06859</name>
</gene>
<feature type="chain" id="PRO_5028873111" description="glucan endo-1,3-beta-D-glucosidase" evidence="9">
    <location>
        <begin position="18"/>
        <end position="852"/>
    </location>
</feature>
<dbReference type="Proteomes" id="UP000509510">
    <property type="component" value="Chromosome IV"/>
</dbReference>
<keyword evidence="7" id="KW-0961">Cell wall biogenesis/degradation</keyword>
<evidence type="ECO:0000256" key="6">
    <source>
        <dbReference type="ARBA" id="ARBA00023295"/>
    </source>
</evidence>
<evidence type="ECO:0000313" key="13">
    <source>
        <dbReference type="Proteomes" id="UP000509510"/>
    </source>
</evidence>
<dbReference type="Gene3D" id="2.70.98.30">
    <property type="entry name" value="Golgi alpha-mannosidase II, domain 4"/>
    <property type="match status" value="1"/>
</dbReference>
<keyword evidence="4" id="KW-0378">Hydrolase</keyword>
<sequence>MLLSLALLASTAYGSNTLNSFIKRSLLDPIGTDSAESIAGGTVECSAAPVITFFDGLKPPFPTNSWWAPYAAPPGNATAAGPFPYESALDGNGVIFGVSTQRSFDGTSIKQPTQADWRASFVEHSGEFSNHKAVGFDTQSVTVQYFEESASMTFYGVPGSPYVTFQYNQSTPVLTAMRGGITSFNNQTLSVGANVTVTGTQFSVSSKNSTYLIYALSPITLTATATSSDEGSISASSPFSGVLRLAMLNETSHKALLDQYSGVYPTSVGLDYSWTNSTGTIVFNWDTAGNGSDLLMLTWPHHRITMQKPNFPDITALSYLTIKGYMYPALGKQWQLLYNLTSNLWDPPRDLDDSCSASVLKGLEYEVGQLNVSNAPVPGDFYYWGGALNSVARLASIADNLGRSDLVDPVIQYLEASFAYWFNTSATTLPAYETAWGGVVDKAGATDANIDFGNGFYNDHHFHYGYFLSVAATIAKYDSSWLKDNKDYINWFARDIINPSLDDPYFPVTRCRDWFAGHSWASGIANGAGSRDQESTGEAVNGYYGAALWASVALSDDYLNYARLLLASEMHGAQVYWHLYPDQSATDPNNPYPEQGVRELVTIGNVEDWQSGAWLFWGAQKSEIAAIQQLPITPANEALYDTEWVENVWSYAMDEILDPTIGDSWKCVMIAAYSNAHPQVAAEWSANITDWGTGQTYTNELYFIGTRPNLSGGSICGVLPENPYGTFQLQEASSGNYVTASSENTNLTVSATNSTGAIFNSSFVPNAGTLQLISTGEYVTSDSSGNFTLSASRETVSSWERFVVRQKLGAETGVYSIKAASNGLYVTVNSDGWLINNGVSETDSTGFYFHST</sequence>
<name>A0A7H8R0F1_TALRU</name>
<dbReference type="PANTHER" id="PTHR31983:SF0">
    <property type="entry name" value="GLUCAN ENDO-1,3-BETA-D-GLUCOSIDASE 2"/>
    <property type="match status" value="1"/>
</dbReference>
<comment type="similarity">
    <text evidence="2">Belongs to the glycosyl hydrolase 81 family.</text>
</comment>
<dbReference type="SUPFAM" id="SSF50405">
    <property type="entry name" value="Actin-crosslinking proteins"/>
    <property type="match status" value="1"/>
</dbReference>
<keyword evidence="6" id="KW-0326">Glycosidase</keyword>
<proteinExistence type="inferred from homology"/>
<evidence type="ECO:0000256" key="2">
    <source>
        <dbReference type="ARBA" id="ARBA00010730"/>
    </source>
</evidence>
<dbReference type="GO" id="GO:0071555">
    <property type="term" value="P:cell wall organization"/>
    <property type="evidence" value="ECO:0007669"/>
    <property type="project" value="UniProtKB-KW"/>
</dbReference>
<feature type="domain" description="Glycosyl hydrolase family 81 C-terminal" evidence="11">
    <location>
        <begin position="363"/>
        <end position="686"/>
    </location>
</feature>
<evidence type="ECO:0000256" key="3">
    <source>
        <dbReference type="ARBA" id="ARBA00012780"/>
    </source>
</evidence>
<dbReference type="GO" id="GO:0052861">
    <property type="term" value="F:endo-1,3(4)-beta-glucanase activity"/>
    <property type="evidence" value="ECO:0007669"/>
    <property type="project" value="InterPro"/>
</dbReference>
<evidence type="ECO:0000256" key="4">
    <source>
        <dbReference type="ARBA" id="ARBA00022801"/>
    </source>
</evidence>
<dbReference type="OrthoDB" id="4473401at2759"/>
<evidence type="ECO:0000256" key="1">
    <source>
        <dbReference type="ARBA" id="ARBA00000382"/>
    </source>
</evidence>
<keyword evidence="13" id="KW-1185">Reference proteome</keyword>
<dbReference type="Gene3D" id="2.80.10.50">
    <property type="match status" value="1"/>
</dbReference>
<accession>A0A7H8R0F1</accession>
<evidence type="ECO:0000259" key="10">
    <source>
        <dbReference type="Pfam" id="PF03639"/>
    </source>
</evidence>
<dbReference type="RefSeq" id="XP_035345894.1">
    <property type="nucleotide sequence ID" value="XM_035490001.1"/>
</dbReference>
<dbReference type="GO" id="GO:0000272">
    <property type="term" value="P:polysaccharide catabolic process"/>
    <property type="evidence" value="ECO:0007669"/>
    <property type="project" value="UniProtKB-KW"/>
</dbReference>
<dbReference type="InterPro" id="IPR040451">
    <property type="entry name" value="GH81_N"/>
</dbReference>
<comment type="catalytic activity">
    <reaction evidence="1">
        <text>Hydrolysis of (1-&gt;3)-beta-D-glucosidic linkages in (1-&gt;3)-beta-D-glucans.</text>
        <dbReference type="EC" id="3.2.1.39"/>
    </reaction>
</comment>
<protein>
    <recommendedName>
        <fullName evidence="3">glucan endo-1,3-beta-D-glucosidase</fullName>
        <ecNumber evidence="3">3.2.1.39</ecNumber>
    </recommendedName>
</protein>
<keyword evidence="8" id="KW-0624">Polysaccharide degradation</keyword>
<dbReference type="InterPro" id="IPR040720">
    <property type="entry name" value="GH81_C"/>
</dbReference>
<dbReference type="AlphaFoldDB" id="A0A7H8R0F1"/>
<dbReference type="InterPro" id="IPR005200">
    <property type="entry name" value="Endo-beta-glucanase"/>
</dbReference>
<feature type="domain" description="Glycosyl hydrolase family 81 N-terminal" evidence="10">
    <location>
        <begin position="118"/>
        <end position="342"/>
    </location>
</feature>
<dbReference type="Pfam" id="PF17652">
    <property type="entry name" value="Glyco_hydro81C"/>
    <property type="match status" value="1"/>
</dbReference>
<keyword evidence="9" id="KW-0732">Signal</keyword>
<dbReference type="InterPro" id="IPR008999">
    <property type="entry name" value="Actin-crosslinking"/>
</dbReference>
<evidence type="ECO:0000313" key="12">
    <source>
        <dbReference type="EMBL" id="QKX59717.1"/>
    </source>
</evidence>
<dbReference type="GO" id="GO:0042973">
    <property type="term" value="F:glucan endo-1,3-beta-D-glucosidase activity"/>
    <property type="evidence" value="ECO:0007669"/>
    <property type="project" value="UniProtKB-EC"/>
</dbReference>
<dbReference type="PROSITE" id="PS52008">
    <property type="entry name" value="GH81"/>
    <property type="match status" value="1"/>
</dbReference>
<evidence type="ECO:0000259" key="11">
    <source>
        <dbReference type="Pfam" id="PF17652"/>
    </source>
</evidence>
<dbReference type="PANTHER" id="PTHR31983">
    <property type="entry name" value="ENDO-1,3(4)-BETA-GLUCANASE 1"/>
    <property type="match status" value="1"/>
</dbReference>
<reference evidence="13" key="1">
    <citation type="submission" date="2020-06" db="EMBL/GenBank/DDBJ databases">
        <title>A chromosome-scale genome assembly of Talaromyces rugulosus W13939.</title>
        <authorList>
            <person name="Wang B."/>
            <person name="Guo L."/>
            <person name="Ye K."/>
            <person name="Wang L."/>
        </authorList>
    </citation>
    <scope>NUCLEOTIDE SEQUENCE [LARGE SCALE GENOMIC DNA]</scope>
    <source>
        <strain evidence="13">W13939</strain>
    </source>
</reference>
<evidence type="ECO:0000256" key="8">
    <source>
        <dbReference type="ARBA" id="ARBA00023326"/>
    </source>
</evidence>
<evidence type="ECO:0000256" key="5">
    <source>
        <dbReference type="ARBA" id="ARBA00023277"/>
    </source>
</evidence>
<dbReference type="EMBL" id="CP055901">
    <property type="protein sequence ID" value="QKX59717.1"/>
    <property type="molecule type" value="Genomic_DNA"/>
</dbReference>